<evidence type="ECO:0000256" key="2">
    <source>
        <dbReference type="ARBA" id="ARBA00022679"/>
    </source>
</evidence>
<dbReference type="InterPro" id="IPR032098">
    <property type="entry name" value="Acyltransf_C"/>
</dbReference>
<dbReference type="EMBL" id="HBGD01004071">
    <property type="protein sequence ID" value="CAD9080115.1"/>
    <property type="molecule type" value="Transcribed_RNA"/>
</dbReference>
<feature type="domain" description="Phospholipid/glycerol acyltransferase" evidence="6">
    <location>
        <begin position="101"/>
        <end position="227"/>
    </location>
</feature>
<dbReference type="GO" id="GO:0012505">
    <property type="term" value="C:endomembrane system"/>
    <property type="evidence" value="ECO:0007669"/>
    <property type="project" value="TreeGrafter"/>
</dbReference>
<keyword evidence="3" id="KW-0012">Acyltransferase</keyword>
<feature type="transmembrane region" description="Helical" evidence="5">
    <location>
        <begin position="335"/>
        <end position="354"/>
    </location>
</feature>
<reference evidence="7" key="1">
    <citation type="submission" date="2021-01" db="EMBL/GenBank/DDBJ databases">
        <authorList>
            <person name="Corre E."/>
            <person name="Pelletier E."/>
            <person name="Niang G."/>
            <person name="Scheremetjew M."/>
            <person name="Finn R."/>
            <person name="Kale V."/>
            <person name="Holt S."/>
            <person name="Cochrane G."/>
            <person name="Meng A."/>
            <person name="Brown T."/>
            <person name="Cohen L."/>
        </authorList>
    </citation>
    <scope>NUCLEOTIDE SEQUENCE</scope>
    <source>
        <strain evidence="7">WS</strain>
    </source>
</reference>
<dbReference type="Pfam" id="PF01553">
    <property type="entry name" value="Acyltransferase"/>
    <property type="match status" value="1"/>
</dbReference>
<dbReference type="SUPFAM" id="SSF69593">
    <property type="entry name" value="Glycerol-3-phosphate (1)-acyltransferase"/>
    <property type="match status" value="1"/>
</dbReference>
<feature type="transmembrane region" description="Helical" evidence="5">
    <location>
        <begin position="360"/>
        <end position="381"/>
    </location>
</feature>
<evidence type="ECO:0000256" key="1">
    <source>
        <dbReference type="ARBA" id="ARBA00008655"/>
    </source>
</evidence>
<feature type="compositionally biased region" description="Basic and acidic residues" evidence="4">
    <location>
        <begin position="393"/>
        <end position="405"/>
    </location>
</feature>
<dbReference type="InterPro" id="IPR002123">
    <property type="entry name" value="Plipid/glycerol_acylTrfase"/>
</dbReference>
<dbReference type="SMART" id="SM00563">
    <property type="entry name" value="PlsC"/>
    <property type="match status" value="1"/>
</dbReference>
<dbReference type="CDD" id="cd07990">
    <property type="entry name" value="LPLAT_LCLAT1-like"/>
    <property type="match status" value="1"/>
</dbReference>
<comment type="similarity">
    <text evidence="1">Belongs to the 1-acyl-sn-glycerol-3-phosphate acyltransferase family.</text>
</comment>
<dbReference type="GO" id="GO:0016746">
    <property type="term" value="F:acyltransferase activity"/>
    <property type="evidence" value="ECO:0007669"/>
    <property type="project" value="UniProtKB-KW"/>
</dbReference>
<keyword evidence="2" id="KW-0808">Transferase</keyword>
<evidence type="ECO:0000256" key="4">
    <source>
        <dbReference type="SAM" id="MobiDB-lite"/>
    </source>
</evidence>
<keyword evidence="5" id="KW-1133">Transmembrane helix</keyword>
<feature type="region of interest" description="Disordered" evidence="4">
    <location>
        <begin position="384"/>
        <end position="405"/>
    </location>
</feature>
<name>A0A7S1KNP4_9EUKA</name>
<evidence type="ECO:0000259" key="6">
    <source>
        <dbReference type="SMART" id="SM00563"/>
    </source>
</evidence>
<keyword evidence="5" id="KW-0812">Transmembrane</keyword>
<dbReference type="PANTHER" id="PTHR10983:SF16">
    <property type="entry name" value="LYSOCARDIOLIPIN ACYLTRANSFERASE 1"/>
    <property type="match status" value="1"/>
</dbReference>
<evidence type="ECO:0000256" key="3">
    <source>
        <dbReference type="ARBA" id="ARBA00023315"/>
    </source>
</evidence>
<protein>
    <recommendedName>
        <fullName evidence="6">Phospholipid/glycerol acyltransferase domain-containing protein</fullName>
    </recommendedName>
</protein>
<keyword evidence="5" id="KW-0472">Membrane</keyword>
<proteinExistence type="inferred from homology"/>
<organism evidence="7">
    <name type="scientific">Percolomonas cosmopolitus</name>
    <dbReference type="NCBI Taxonomy" id="63605"/>
    <lineage>
        <taxon>Eukaryota</taxon>
        <taxon>Discoba</taxon>
        <taxon>Heterolobosea</taxon>
        <taxon>Tetramitia</taxon>
        <taxon>Eutetramitia</taxon>
        <taxon>Percolomonadidae</taxon>
        <taxon>Percolomonas</taxon>
    </lineage>
</organism>
<feature type="transmembrane region" description="Helical" evidence="5">
    <location>
        <begin position="12"/>
        <end position="32"/>
    </location>
</feature>
<sequence length="405" mass="47953">MPAAPKKTQQPTPLYLVILHFIAHQAICYFHGTLIAGILFAQLICAPIRFFVSIPAYRFIDSVMCQWGMINFDMMSEYTGRKWNFRFFGDDMTLQDQRKNFLVVCNHCCTVDWVYNMHFAAFHWSASKVRFFMKRDHLMAPIVGWAAYLHDMIFLKRTDREFDLKTISDKLASFRQYGTQNWLWLYPEGTFVTPNRTGTLEKVRAYAERQGWPVMEYVLNPRTTAFVLCLKGKNKECFDSVLDVTVAFGAPHKTKLGLTLQPQMVNSMRFDKAPVDIFYHVKKHPIVAGEFPEEDDDVAQWLHDRFTDKEKLLEYFDKNGTFPGPERPVKRPWQFHLIFFTTMLTFAYLTYFFFVHARWFFYTYWTFLIVCMLLITWYDNLQGHSTPPQKKQKTGEEKKEEKKNQ</sequence>
<gene>
    <name evidence="7" type="ORF">PCOS0759_LOCUS3355</name>
</gene>
<dbReference type="AlphaFoldDB" id="A0A7S1KNP4"/>
<evidence type="ECO:0000313" key="7">
    <source>
        <dbReference type="EMBL" id="CAD9080115.1"/>
    </source>
</evidence>
<dbReference type="Pfam" id="PF16076">
    <property type="entry name" value="Acyltransf_C"/>
    <property type="match status" value="1"/>
</dbReference>
<dbReference type="PANTHER" id="PTHR10983">
    <property type="entry name" value="1-ACYLGLYCEROL-3-PHOSPHATE ACYLTRANSFERASE-RELATED"/>
    <property type="match status" value="1"/>
</dbReference>
<evidence type="ECO:0000256" key="5">
    <source>
        <dbReference type="SAM" id="Phobius"/>
    </source>
</evidence>
<accession>A0A7S1KNP4</accession>